<name>A0A3N4PDP5_9BACT</name>
<dbReference type="EMBL" id="RPDH01000003">
    <property type="protein sequence ID" value="RPE05548.1"/>
    <property type="molecule type" value="Genomic_DNA"/>
</dbReference>
<feature type="compositionally biased region" description="Acidic residues" evidence="1">
    <location>
        <begin position="78"/>
        <end position="87"/>
    </location>
</feature>
<accession>A0A3N4PDP5</accession>
<evidence type="ECO:0000313" key="2">
    <source>
        <dbReference type="EMBL" id="RPE05548.1"/>
    </source>
</evidence>
<proteinExistence type="predicted"/>
<evidence type="ECO:0000313" key="3">
    <source>
        <dbReference type="Proteomes" id="UP000278351"/>
    </source>
</evidence>
<dbReference type="Proteomes" id="UP000278351">
    <property type="component" value="Unassembled WGS sequence"/>
</dbReference>
<dbReference type="RefSeq" id="WP_123849191.1">
    <property type="nucleotide sequence ID" value="NZ_RPDH01000003.1"/>
</dbReference>
<sequence>MKFRPQILAKLSVKHKGLSKHLLGLLADKLAAKVTEESEIEGAITELDDSLIPVSELAKLLQQEGDRRVAAVQKPVEADPETEEDDEKPAQPSARKGKEKGADDPLTKLMGMVQTLTGEIAAIKKGEQQKTLSQQLHERLKEKGIPAVFAKGRTVEKEEDIDAVVTEIETDHAAYKQELADQGFSQITKPLGGKQAGTDKVDPDIAAFSKKQNEKSLPTKN</sequence>
<feature type="region of interest" description="Disordered" evidence="1">
    <location>
        <begin position="187"/>
        <end position="221"/>
    </location>
</feature>
<organism evidence="2 3">
    <name type="scientific">Chitinophaga lutea</name>
    <dbReference type="NCBI Taxonomy" id="2488634"/>
    <lineage>
        <taxon>Bacteria</taxon>
        <taxon>Pseudomonadati</taxon>
        <taxon>Bacteroidota</taxon>
        <taxon>Chitinophagia</taxon>
        <taxon>Chitinophagales</taxon>
        <taxon>Chitinophagaceae</taxon>
        <taxon>Chitinophaga</taxon>
    </lineage>
</organism>
<dbReference type="AlphaFoldDB" id="A0A3N4PDP5"/>
<protein>
    <submittedName>
        <fullName evidence="2">Uncharacterized protein</fullName>
    </submittedName>
</protein>
<keyword evidence="3" id="KW-1185">Reference proteome</keyword>
<dbReference type="OrthoDB" id="665785at2"/>
<feature type="region of interest" description="Disordered" evidence="1">
    <location>
        <begin position="68"/>
        <end position="106"/>
    </location>
</feature>
<evidence type="ECO:0000256" key="1">
    <source>
        <dbReference type="SAM" id="MobiDB-lite"/>
    </source>
</evidence>
<reference evidence="2 3" key="1">
    <citation type="submission" date="2018-11" db="EMBL/GenBank/DDBJ databases">
        <title>Chitinophaga lutea sp.nov., isolate from arsenic contaminated soil.</title>
        <authorList>
            <person name="Zong Y."/>
        </authorList>
    </citation>
    <scope>NUCLEOTIDE SEQUENCE [LARGE SCALE GENOMIC DNA]</scope>
    <source>
        <strain evidence="2 3">ZY74</strain>
    </source>
</reference>
<gene>
    <name evidence="2" type="ORF">EGT74_24505</name>
</gene>
<comment type="caution">
    <text evidence="2">The sequence shown here is derived from an EMBL/GenBank/DDBJ whole genome shotgun (WGS) entry which is preliminary data.</text>
</comment>